<gene>
    <name evidence="1" type="ORF">GCM10009115_05610</name>
</gene>
<sequence>MATPAHAQIDSEVVVSASAGYDSNPFLAFGGDRDVASFRLELAPTISRSDEISSIRVSGRVEHVEYARLYDSAQNLSASVDATYRINERLDVAARVQIASTISTTDFTRPVDAGGDGEGLPPPIDDDITLLGDRQRRNTASAQASLHYIASEFDDIRWTALVQTQRYPSSNNLEDSDYASQQIAYTRRLNEDITLGGVLVGSISNFRNSRAGDAKMISPQLSFGIRLAPRFEVSGSAGLSFTRTKLAQGTSSSTTFAGNLSLCYKMTLDNFCLTGSRQVLPSAIGGVREQSSIGATYSRRLSERDTIQLGGSYATASSPLTGIGGDFKSIRGYARYERQLTEKLNVFASAGYSDSSDDFGSKRSNVQGVIGISYRFGGVR</sequence>
<accession>A0ABP3X825</accession>
<dbReference type="SUPFAM" id="SSF56935">
    <property type="entry name" value="Porins"/>
    <property type="match status" value="1"/>
</dbReference>
<evidence type="ECO:0008006" key="3">
    <source>
        <dbReference type="Google" id="ProtNLM"/>
    </source>
</evidence>
<dbReference type="Proteomes" id="UP001500738">
    <property type="component" value="Unassembled WGS sequence"/>
</dbReference>
<dbReference type="RefSeq" id="WP_215352938.1">
    <property type="nucleotide sequence ID" value="NZ_BAAAFE010000003.1"/>
</dbReference>
<name>A0ABP3X825_9SPHN</name>
<dbReference type="EMBL" id="BAAAFE010000003">
    <property type="protein sequence ID" value="GAA0861747.1"/>
    <property type="molecule type" value="Genomic_DNA"/>
</dbReference>
<evidence type="ECO:0000313" key="2">
    <source>
        <dbReference type="Proteomes" id="UP001500738"/>
    </source>
</evidence>
<keyword evidence="2" id="KW-1185">Reference proteome</keyword>
<proteinExistence type="predicted"/>
<protein>
    <recommendedName>
        <fullName evidence="3">Outer membrane protein beta-barrel domain-containing protein</fullName>
    </recommendedName>
</protein>
<comment type="caution">
    <text evidence="1">The sequence shown here is derived from an EMBL/GenBank/DDBJ whole genome shotgun (WGS) entry which is preliminary data.</text>
</comment>
<organism evidence="1 2">
    <name type="scientific">Sphingopyxis soli</name>
    <dbReference type="NCBI Taxonomy" id="592051"/>
    <lineage>
        <taxon>Bacteria</taxon>
        <taxon>Pseudomonadati</taxon>
        <taxon>Pseudomonadota</taxon>
        <taxon>Alphaproteobacteria</taxon>
        <taxon>Sphingomonadales</taxon>
        <taxon>Sphingomonadaceae</taxon>
        <taxon>Sphingopyxis</taxon>
    </lineage>
</organism>
<reference evidence="2" key="1">
    <citation type="journal article" date="2019" name="Int. J. Syst. Evol. Microbiol.">
        <title>The Global Catalogue of Microorganisms (GCM) 10K type strain sequencing project: providing services to taxonomists for standard genome sequencing and annotation.</title>
        <authorList>
            <consortium name="The Broad Institute Genomics Platform"/>
            <consortium name="The Broad Institute Genome Sequencing Center for Infectious Disease"/>
            <person name="Wu L."/>
            <person name="Ma J."/>
        </authorList>
    </citation>
    <scope>NUCLEOTIDE SEQUENCE [LARGE SCALE GENOMIC DNA]</scope>
    <source>
        <strain evidence="2">JCM 15910</strain>
    </source>
</reference>
<evidence type="ECO:0000313" key="1">
    <source>
        <dbReference type="EMBL" id="GAA0861747.1"/>
    </source>
</evidence>